<keyword evidence="2" id="KW-1185">Reference proteome</keyword>
<organism evidence="1 2">
    <name type="scientific">Robiginitalea aurantiaca</name>
    <dbReference type="NCBI Taxonomy" id="3056915"/>
    <lineage>
        <taxon>Bacteria</taxon>
        <taxon>Pseudomonadati</taxon>
        <taxon>Bacteroidota</taxon>
        <taxon>Flavobacteriia</taxon>
        <taxon>Flavobacteriales</taxon>
        <taxon>Flavobacteriaceae</taxon>
        <taxon>Robiginitalea</taxon>
    </lineage>
</organism>
<dbReference type="InterPro" id="IPR027417">
    <property type="entry name" value="P-loop_NTPase"/>
</dbReference>
<dbReference type="Proteomes" id="UP001174839">
    <property type="component" value="Unassembled WGS sequence"/>
</dbReference>
<dbReference type="EMBL" id="JAUDUY010000001">
    <property type="protein sequence ID" value="MDM9629902.1"/>
    <property type="molecule type" value="Genomic_DNA"/>
</dbReference>
<dbReference type="Gene3D" id="3.40.50.300">
    <property type="entry name" value="P-loop containing nucleotide triphosphate hydrolases"/>
    <property type="match status" value="1"/>
</dbReference>
<accession>A0ABT7WAH5</accession>
<name>A0ABT7WAH5_9FLAO</name>
<sequence>MIYLLGAGRSGTTLLSAVLHAHKNIHTLGEMHQFPEYLGENKRCSCGRSLDKCEFWSLAIKDMSPDLLKTQDYKDELNKAEAHSRIPGYLLGQKSKKRYDKLQTEILRACSKATKKKWLLDSSKYISRFLLLNRNGELNIKGIYVVRDVRGVVESFGKNVQTPKGPLATLVYYGLINAFGEVVSRLFANVLKVRYEDFVRNPENVVEKILNHLNESDTAGDTLPAEFSMPHIIGGNRMKSERQIRINPEEQWRTRLPRWKQIAYYIGVWPLMIINGYKV</sequence>
<dbReference type="SUPFAM" id="SSF52540">
    <property type="entry name" value="P-loop containing nucleoside triphosphate hydrolases"/>
    <property type="match status" value="1"/>
</dbReference>
<gene>
    <name evidence="1" type="ORF">QU605_00355</name>
</gene>
<evidence type="ECO:0000313" key="2">
    <source>
        <dbReference type="Proteomes" id="UP001174839"/>
    </source>
</evidence>
<evidence type="ECO:0000313" key="1">
    <source>
        <dbReference type="EMBL" id="MDM9629902.1"/>
    </source>
</evidence>
<comment type="caution">
    <text evidence="1">The sequence shown here is derived from an EMBL/GenBank/DDBJ whole genome shotgun (WGS) entry which is preliminary data.</text>
</comment>
<dbReference type="Pfam" id="PF13469">
    <property type="entry name" value="Sulfotransfer_3"/>
    <property type="match status" value="1"/>
</dbReference>
<reference evidence="1" key="1">
    <citation type="submission" date="2023-06" db="EMBL/GenBank/DDBJ databases">
        <title>Robiginitalea aurantiacus sp. nov. and Algoriphagus sediminis sp. nov., isolated from coastal sediment.</title>
        <authorList>
            <person name="Zhou Z.Y."/>
            <person name="An J."/>
            <person name="Jia Y.W."/>
            <person name="Du Z.J."/>
        </authorList>
    </citation>
    <scope>NUCLEOTIDE SEQUENCE</scope>
    <source>
        <strain evidence="1">M39</strain>
    </source>
</reference>
<protein>
    <submittedName>
        <fullName evidence="1">Sulfotransferase</fullName>
    </submittedName>
</protein>
<proteinExistence type="predicted"/>